<organism evidence="1 2">
    <name type="scientific">Anaerobutyricum hallii DSM 3353</name>
    <dbReference type="NCBI Taxonomy" id="411469"/>
    <lineage>
        <taxon>Bacteria</taxon>
        <taxon>Bacillati</taxon>
        <taxon>Bacillota</taxon>
        <taxon>Clostridia</taxon>
        <taxon>Lachnospirales</taxon>
        <taxon>Lachnospiraceae</taxon>
        <taxon>Anaerobutyricum</taxon>
    </lineage>
</organism>
<sequence>MDGIFRKHSFSLCKNCSVVINLNFHLQFLSLNPAFCFTKRRKWSIMKYT</sequence>
<reference evidence="1 2" key="2">
    <citation type="submission" date="2009-02" db="EMBL/GenBank/DDBJ databases">
        <title>Draft genome sequence of Eubacterium hallii (DSM 3353).</title>
        <authorList>
            <person name="Sudarsanam P."/>
            <person name="Ley R."/>
            <person name="Guruge J."/>
            <person name="Turnbaugh P.J."/>
            <person name="Mahowald M."/>
            <person name="Liep D."/>
            <person name="Gordon J."/>
        </authorList>
    </citation>
    <scope>NUCLEOTIDE SEQUENCE [LARGE SCALE GENOMIC DNA]</scope>
    <source>
        <strain evidence="1 2">DSM 3353</strain>
    </source>
</reference>
<protein>
    <submittedName>
        <fullName evidence="1">Uncharacterized protein</fullName>
    </submittedName>
</protein>
<comment type="caution">
    <text evidence="1">The sequence shown here is derived from an EMBL/GenBank/DDBJ whole genome shotgun (WGS) entry which is preliminary data.</text>
</comment>
<accession>C0EW95</accession>
<proteinExistence type="predicted"/>
<evidence type="ECO:0000313" key="1">
    <source>
        <dbReference type="EMBL" id="EEG36463.1"/>
    </source>
</evidence>
<dbReference type="EMBL" id="ACEP01000078">
    <property type="protein sequence ID" value="EEG36463.1"/>
    <property type="molecule type" value="Genomic_DNA"/>
</dbReference>
<dbReference type="AlphaFoldDB" id="C0EW95"/>
<evidence type="ECO:0000313" key="2">
    <source>
        <dbReference type="Proteomes" id="UP000003174"/>
    </source>
</evidence>
<gene>
    <name evidence="1" type="ORF">EUBHAL_01683</name>
</gene>
<name>C0EW95_9FIRM</name>
<reference evidence="1 2" key="1">
    <citation type="submission" date="2009-01" db="EMBL/GenBank/DDBJ databases">
        <authorList>
            <person name="Fulton L."/>
            <person name="Clifton S."/>
            <person name="Fulton B."/>
            <person name="Xu J."/>
            <person name="Minx P."/>
            <person name="Pepin K.H."/>
            <person name="Johnson M."/>
            <person name="Bhonagiri V."/>
            <person name="Nash W.E."/>
            <person name="Mardis E.R."/>
            <person name="Wilson R.K."/>
        </authorList>
    </citation>
    <scope>NUCLEOTIDE SEQUENCE [LARGE SCALE GENOMIC DNA]</scope>
    <source>
        <strain evidence="1 2">DSM 3353</strain>
    </source>
</reference>
<dbReference type="Proteomes" id="UP000003174">
    <property type="component" value="Unassembled WGS sequence"/>
</dbReference>